<dbReference type="InterPro" id="IPR011032">
    <property type="entry name" value="GroES-like_sf"/>
</dbReference>
<dbReference type="Pfam" id="PF13602">
    <property type="entry name" value="ADH_zinc_N_2"/>
    <property type="match status" value="1"/>
</dbReference>
<dbReference type="Proteomes" id="UP001596514">
    <property type="component" value="Unassembled WGS sequence"/>
</dbReference>
<proteinExistence type="predicted"/>
<keyword evidence="3" id="KW-1185">Reference proteome</keyword>
<dbReference type="Gene3D" id="3.90.180.10">
    <property type="entry name" value="Medium-chain alcohol dehydrogenases, catalytic domain"/>
    <property type="match status" value="1"/>
</dbReference>
<protein>
    <submittedName>
        <fullName evidence="2">NmrA family NAD(P)-binding protein</fullName>
    </submittedName>
</protein>
<dbReference type="SUPFAM" id="SSF51735">
    <property type="entry name" value="NAD(P)-binding Rossmann-fold domains"/>
    <property type="match status" value="2"/>
</dbReference>
<dbReference type="Gene3D" id="3.90.25.10">
    <property type="entry name" value="UDP-galactose 4-epimerase, domain 1"/>
    <property type="match status" value="1"/>
</dbReference>
<organism evidence="2 3">
    <name type="scientific">Streptosporangium amethystogenes subsp. fukuiense</name>
    <dbReference type="NCBI Taxonomy" id="698418"/>
    <lineage>
        <taxon>Bacteria</taxon>
        <taxon>Bacillati</taxon>
        <taxon>Actinomycetota</taxon>
        <taxon>Actinomycetes</taxon>
        <taxon>Streptosporangiales</taxon>
        <taxon>Streptosporangiaceae</taxon>
        <taxon>Streptosporangium</taxon>
    </lineage>
</organism>
<dbReference type="InterPro" id="IPR052585">
    <property type="entry name" value="Lipid_raft_assoc_Zn_ADH"/>
</dbReference>
<reference evidence="3" key="1">
    <citation type="journal article" date="2019" name="Int. J. Syst. Evol. Microbiol.">
        <title>The Global Catalogue of Microorganisms (GCM) 10K type strain sequencing project: providing services to taxonomists for standard genome sequencing and annotation.</title>
        <authorList>
            <consortium name="The Broad Institute Genomics Platform"/>
            <consortium name="The Broad Institute Genome Sequencing Center for Infectious Disease"/>
            <person name="Wu L."/>
            <person name="Ma J."/>
        </authorList>
    </citation>
    <scope>NUCLEOTIDE SEQUENCE [LARGE SCALE GENOMIC DNA]</scope>
    <source>
        <strain evidence="3">JCM 10083</strain>
    </source>
</reference>
<dbReference type="CDD" id="cd05289">
    <property type="entry name" value="MDR_like_2"/>
    <property type="match status" value="1"/>
</dbReference>
<evidence type="ECO:0000259" key="1">
    <source>
        <dbReference type="SMART" id="SM00829"/>
    </source>
</evidence>
<name>A0ABW2SY18_9ACTN</name>
<evidence type="ECO:0000313" key="2">
    <source>
        <dbReference type="EMBL" id="MFC7600361.1"/>
    </source>
</evidence>
<gene>
    <name evidence="2" type="ORF">ACFQVD_09645</name>
</gene>
<accession>A0ABW2SY18</accession>
<dbReference type="InterPro" id="IPR016040">
    <property type="entry name" value="NAD(P)-bd_dom"/>
</dbReference>
<feature type="domain" description="Enoyl reductase (ER)" evidence="1">
    <location>
        <begin position="287"/>
        <end position="582"/>
    </location>
</feature>
<dbReference type="Pfam" id="PF08240">
    <property type="entry name" value="ADH_N"/>
    <property type="match status" value="1"/>
</dbReference>
<comment type="caution">
    <text evidence="2">The sequence shown here is derived from an EMBL/GenBank/DDBJ whole genome shotgun (WGS) entry which is preliminary data.</text>
</comment>
<dbReference type="SMART" id="SM00829">
    <property type="entry name" value="PKS_ER"/>
    <property type="match status" value="1"/>
</dbReference>
<dbReference type="PANTHER" id="PTHR43482:SF1">
    <property type="entry name" value="PROTEIN AST1-RELATED"/>
    <property type="match status" value="1"/>
</dbReference>
<dbReference type="SUPFAM" id="SSF50129">
    <property type="entry name" value="GroES-like"/>
    <property type="match status" value="1"/>
</dbReference>
<evidence type="ECO:0000313" key="3">
    <source>
        <dbReference type="Proteomes" id="UP001596514"/>
    </source>
</evidence>
<dbReference type="InterPro" id="IPR020843">
    <property type="entry name" value="ER"/>
</dbReference>
<dbReference type="RefSeq" id="WP_343973926.1">
    <property type="nucleotide sequence ID" value="NZ_BAAAGK010000116.1"/>
</dbReference>
<dbReference type="Gene3D" id="3.40.50.720">
    <property type="entry name" value="NAD(P)-binding Rossmann-like Domain"/>
    <property type="match status" value="2"/>
</dbReference>
<dbReference type="Pfam" id="PF13460">
    <property type="entry name" value="NAD_binding_10"/>
    <property type="match status" value="1"/>
</dbReference>
<dbReference type="EMBL" id="JBHTEE010000001">
    <property type="protein sequence ID" value="MFC7600361.1"/>
    <property type="molecule type" value="Genomic_DNA"/>
</dbReference>
<dbReference type="PANTHER" id="PTHR43482">
    <property type="entry name" value="PROTEIN AST1-RELATED"/>
    <property type="match status" value="1"/>
</dbReference>
<dbReference type="InterPro" id="IPR013154">
    <property type="entry name" value="ADH-like_N"/>
</dbReference>
<sequence>MPGQRRILVTGATGTVGRQVVAQLLEAGAGVRALARDLEAACLPDGVEVVRGDLADPDTLHAPLDGVEAVFLLWPFATAESMPAVLDVVATHARRVVYLSSAAVRGYEQQIEQLVERSGLEWTFLRPHAFAANALRWAGQIRAEAVARGPYGTAAMPPLHERDLAAVAVRTLVDDGHNGAIYELTGPEILTQAEQASIIGEVIGRPVHWEETSPQVARQQMLTQGWPPAAVNGILQAQAEMVTAPRAATTTVAEVTGAPARTFRTWVTDHAGEFRDTMKAARIHEYGDASVIRYEEVPRPAAGPGEVLIRVAATSFNPSETALRSGVLRAVLPVDLPCVLGWDVSGTIAEVGDDVEGLAVGDRVIGRLDAGGAAAEYVAAPADVLAKAPATVPLTDAAAIPVAALTAWQALFEHAHITAGRRVLINGAGGGVGMFAVQLARHAGATVAATASGRSAAAVRRYGADQIIDYTTTALADALDGPVDAVVNLAPVSPEAAVILVSLLRPGGVIASVTTPVELPADADVTALHMVARNDTKQLSEIVELLDAGVLVVDVAESHPLSNLTLVHRRSEAGRTHGKITILP</sequence>
<dbReference type="InterPro" id="IPR036291">
    <property type="entry name" value="NAD(P)-bd_dom_sf"/>
</dbReference>